<comment type="caution">
    <text evidence="12">The sequence shown here is derived from an EMBL/GenBank/DDBJ whole genome shotgun (WGS) entry which is preliminary data.</text>
</comment>
<keyword evidence="5" id="KW-0479">Metal-binding</keyword>
<comment type="cofactor">
    <cofactor evidence="1 10">
        <name>pyridoxal 5'-phosphate</name>
        <dbReference type="ChEBI" id="CHEBI:597326"/>
    </cofactor>
</comment>
<evidence type="ECO:0000313" key="13">
    <source>
        <dbReference type="Proteomes" id="UP000436006"/>
    </source>
</evidence>
<comment type="similarity">
    <text evidence="2">Belongs to the class-V pyridoxal-phosphate-dependent aminotransferase family. NifS/IscS subfamily.</text>
</comment>
<dbReference type="Proteomes" id="UP000436006">
    <property type="component" value="Unassembled WGS sequence"/>
</dbReference>
<evidence type="ECO:0000256" key="9">
    <source>
        <dbReference type="ARBA" id="ARBA00050776"/>
    </source>
</evidence>
<evidence type="ECO:0000256" key="7">
    <source>
        <dbReference type="ARBA" id="ARBA00023004"/>
    </source>
</evidence>
<dbReference type="InterPro" id="IPR016454">
    <property type="entry name" value="Cysteine_dSase"/>
</dbReference>
<dbReference type="EMBL" id="WPIN01000002">
    <property type="protein sequence ID" value="MVM29318.1"/>
    <property type="molecule type" value="Genomic_DNA"/>
</dbReference>
<dbReference type="PIRSF" id="PIRSF005572">
    <property type="entry name" value="NifS"/>
    <property type="match status" value="1"/>
</dbReference>
<feature type="domain" description="Aminotransferase class V" evidence="11">
    <location>
        <begin position="3"/>
        <end position="372"/>
    </location>
</feature>
<dbReference type="PROSITE" id="PS00595">
    <property type="entry name" value="AA_TRANSFER_CLASS_5"/>
    <property type="match status" value="1"/>
</dbReference>
<dbReference type="InterPro" id="IPR015421">
    <property type="entry name" value="PyrdxlP-dep_Trfase_major"/>
</dbReference>
<dbReference type="InterPro" id="IPR015422">
    <property type="entry name" value="PyrdxlP-dep_Trfase_small"/>
</dbReference>
<evidence type="ECO:0000313" key="12">
    <source>
        <dbReference type="EMBL" id="MVM29318.1"/>
    </source>
</evidence>
<dbReference type="Pfam" id="PF00266">
    <property type="entry name" value="Aminotran_5"/>
    <property type="match status" value="1"/>
</dbReference>
<dbReference type="GO" id="GO:0046872">
    <property type="term" value="F:metal ion binding"/>
    <property type="evidence" value="ECO:0007669"/>
    <property type="project" value="UniProtKB-KW"/>
</dbReference>
<evidence type="ECO:0000256" key="6">
    <source>
        <dbReference type="ARBA" id="ARBA00022898"/>
    </source>
</evidence>
<evidence type="ECO:0000256" key="10">
    <source>
        <dbReference type="RuleBase" id="RU004504"/>
    </source>
</evidence>
<evidence type="ECO:0000259" key="11">
    <source>
        <dbReference type="Pfam" id="PF00266"/>
    </source>
</evidence>
<dbReference type="GO" id="GO:0031071">
    <property type="term" value="F:cysteine desulfurase activity"/>
    <property type="evidence" value="ECO:0007669"/>
    <property type="project" value="UniProtKB-EC"/>
</dbReference>
<dbReference type="Gene3D" id="1.10.260.50">
    <property type="match status" value="1"/>
</dbReference>
<dbReference type="SUPFAM" id="SSF53383">
    <property type="entry name" value="PLP-dependent transferases"/>
    <property type="match status" value="1"/>
</dbReference>
<evidence type="ECO:0000256" key="4">
    <source>
        <dbReference type="ARBA" id="ARBA00022679"/>
    </source>
</evidence>
<keyword evidence="6" id="KW-0663">Pyridoxal phosphate</keyword>
<dbReference type="EC" id="2.8.1.7" evidence="3"/>
<evidence type="ECO:0000256" key="8">
    <source>
        <dbReference type="ARBA" id="ARBA00023014"/>
    </source>
</evidence>
<protein>
    <recommendedName>
        <fullName evidence="3">cysteine desulfurase</fullName>
        <ecNumber evidence="3">2.8.1.7</ecNumber>
    </recommendedName>
</protein>
<sequence length="389" mass="42516">MEIYFDNAATTALDPEVFDAMVPYLTQYFGNPSSTHRAGQEARRVVDKARKTVADLLNASPSEITFTSGATESDNLAIAGSLRGLGIRHAISSPIEHKAVLQPLTRFSPEEGVRLHWLPLDTRGRPDYDYLERLLHQHRTDDLPSTLVSLMHGNNEIGNLNDLAHIAWLCKEYNALFHSDTVQTIGRYPFDLADLPIDFIVGSAHKFHGPKGVGFLYARKRIQLPALLYGGNQEQGLRPGTENVTGIVGLAKALEISYRDRLSNQIHVRSLKERLINRLTEVLPQVRFNGLSALPAESIDTVLSLSLPPLPSGDSLVTTLDHAGIAVSGGSACSNLIRGGSHVLSAIGSLPGWEHVRLSLGKYNTQTEVDILVAALESIYEHQSADLIA</sequence>
<dbReference type="PANTHER" id="PTHR11601:SF34">
    <property type="entry name" value="CYSTEINE DESULFURASE"/>
    <property type="match status" value="1"/>
</dbReference>
<accession>A0A7K1S6V3</accession>
<keyword evidence="4 12" id="KW-0808">Transferase</keyword>
<evidence type="ECO:0000256" key="3">
    <source>
        <dbReference type="ARBA" id="ARBA00012239"/>
    </source>
</evidence>
<evidence type="ECO:0000256" key="5">
    <source>
        <dbReference type="ARBA" id="ARBA00022723"/>
    </source>
</evidence>
<keyword evidence="8" id="KW-0411">Iron-sulfur</keyword>
<keyword evidence="13" id="KW-1185">Reference proteome</keyword>
<keyword evidence="12" id="KW-0032">Aminotransferase</keyword>
<evidence type="ECO:0000256" key="2">
    <source>
        <dbReference type="ARBA" id="ARBA00006490"/>
    </source>
</evidence>
<dbReference type="GO" id="GO:0051536">
    <property type="term" value="F:iron-sulfur cluster binding"/>
    <property type="evidence" value="ECO:0007669"/>
    <property type="project" value="UniProtKB-KW"/>
</dbReference>
<dbReference type="PANTHER" id="PTHR11601">
    <property type="entry name" value="CYSTEINE DESULFURYLASE FAMILY MEMBER"/>
    <property type="match status" value="1"/>
</dbReference>
<dbReference type="GO" id="GO:0008483">
    <property type="term" value="F:transaminase activity"/>
    <property type="evidence" value="ECO:0007669"/>
    <property type="project" value="UniProtKB-KW"/>
</dbReference>
<dbReference type="RefSeq" id="WP_157583577.1">
    <property type="nucleotide sequence ID" value="NZ_WPIN01000002.1"/>
</dbReference>
<name>A0A7K1S6V3_9BACT</name>
<dbReference type="InterPro" id="IPR015424">
    <property type="entry name" value="PyrdxlP-dep_Trfase"/>
</dbReference>
<reference evidence="12 13" key="1">
    <citation type="submission" date="2019-12" db="EMBL/GenBank/DDBJ databases">
        <title>Spirosoma sp. HMF4905 genome sequencing and assembly.</title>
        <authorList>
            <person name="Kang H."/>
            <person name="Cha I."/>
            <person name="Kim H."/>
            <person name="Joh K."/>
        </authorList>
    </citation>
    <scope>NUCLEOTIDE SEQUENCE [LARGE SCALE GENOMIC DNA]</scope>
    <source>
        <strain evidence="12 13">HMF4905</strain>
    </source>
</reference>
<keyword evidence="7" id="KW-0408">Iron</keyword>
<dbReference type="InterPro" id="IPR020578">
    <property type="entry name" value="Aminotrans_V_PyrdxlP_BS"/>
</dbReference>
<dbReference type="AlphaFoldDB" id="A0A7K1S6V3"/>
<dbReference type="Gene3D" id="3.40.640.10">
    <property type="entry name" value="Type I PLP-dependent aspartate aminotransferase-like (Major domain)"/>
    <property type="match status" value="1"/>
</dbReference>
<dbReference type="InterPro" id="IPR000192">
    <property type="entry name" value="Aminotrans_V_dom"/>
</dbReference>
<evidence type="ECO:0000256" key="1">
    <source>
        <dbReference type="ARBA" id="ARBA00001933"/>
    </source>
</evidence>
<dbReference type="Gene3D" id="3.90.1150.10">
    <property type="entry name" value="Aspartate Aminotransferase, domain 1"/>
    <property type="match status" value="1"/>
</dbReference>
<gene>
    <name evidence="12" type="ORF">GO755_04680</name>
</gene>
<comment type="catalytic activity">
    <reaction evidence="9">
        <text>(sulfur carrier)-H + L-cysteine = (sulfur carrier)-SH + L-alanine</text>
        <dbReference type="Rhea" id="RHEA:43892"/>
        <dbReference type="Rhea" id="RHEA-COMP:14737"/>
        <dbReference type="Rhea" id="RHEA-COMP:14739"/>
        <dbReference type="ChEBI" id="CHEBI:29917"/>
        <dbReference type="ChEBI" id="CHEBI:35235"/>
        <dbReference type="ChEBI" id="CHEBI:57972"/>
        <dbReference type="ChEBI" id="CHEBI:64428"/>
        <dbReference type="EC" id="2.8.1.7"/>
    </reaction>
</comment>
<proteinExistence type="inferred from homology"/>
<organism evidence="12 13">
    <name type="scientific">Spirosoma arboris</name>
    <dbReference type="NCBI Taxonomy" id="2682092"/>
    <lineage>
        <taxon>Bacteria</taxon>
        <taxon>Pseudomonadati</taxon>
        <taxon>Bacteroidota</taxon>
        <taxon>Cytophagia</taxon>
        <taxon>Cytophagales</taxon>
        <taxon>Cytophagaceae</taxon>
        <taxon>Spirosoma</taxon>
    </lineage>
</organism>